<evidence type="ECO:0000256" key="11">
    <source>
        <dbReference type="ARBA" id="ARBA00023134"/>
    </source>
</evidence>
<evidence type="ECO:0000256" key="6">
    <source>
        <dbReference type="ARBA" id="ARBA00022692"/>
    </source>
</evidence>
<feature type="binding site" evidence="15">
    <location>
        <position position="37"/>
    </location>
    <ligand>
        <name>Mg(2+)</name>
        <dbReference type="ChEBI" id="CHEBI:18420"/>
        <label>2</label>
    </ligand>
</feature>
<dbReference type="PRINTS" id="PR00326">
    <property type="entry name" value="GTP1OBG"/>
</dbReference>
<dbReference type="STRING" id="1121919.SAMN02745975_03411"/>
<evidence type="ECO:0000256" key="2">
    <source>
        <dbReference type="ARBA" id="ARBA00004651"/>
    </source>
</evidence>
<dbReference type="InterPro" id="IPR027417">
    <property type="entry name" value="P-loop_NTPase"/>
</dbReference>
<dbReference type="InterPro" id="IPR011642">
    <property type="entry name" value="Gate_dom"/>
</dbReference>
<dbReference type="EMBL" id="FQZV01000060">
    <property type="protein sequence ID" value="SHJ99676.1"/>
    <property type="molecule type" value="Genomic_DNA"/>
</dbReference>
<keyword evidence="6 16" id="KW-0812">Transmembrane</keyword>
<evidence type="ECO:0000256" key="15">
    <source>
        <dbReference type="PIRSR" id="PIRSR603373-2"/>
    </source>
</evidence>
<feature type="binding site" evidence="14">
    <location>
        <begin position="65"/>
        <end position="68"/>
    </location>
    <ligand>
        <name>GTP</name>
        <dbReference type="ChEBI" id="CHEBI:37565"/>
        <label>1</label>
    </ligand>
</feature>
<evidence type="ECO:0000313" key="18">
    <source>
        <dbReference type="EMBL" id="SHJ99676.1"/>
    </source>
</evidence>
<sequence>MHCHNPMCNMSIPEGARKIVLAGNPNVGKSVFFNALTGMYVDVSNFPGTTVDISVGKFQNDVVMDTPGVYGVSSFNDEERVARDVILYADVILNVVDAVHLERDLFLTQQLIDMGIPIVVALNMMDEVKRNGLRIDIIKLSQELGVEVIPTTAIKKEGFENIKKAFDRAKPGNPIPEVKALADAVSHQVDTMGEALLVVEEDENILERHMLKNEHRQREYIYKLRRNRIDQIVDQVVSQTNQGASFKTKLGRWMLQPLTAIPILFVALYLTYQLIGVFVAQTVVGITEEVIMGEYYYNFIMGITTRFIDEGSFIGELLIGEFGVLTMAPIYLLGLLLPLVVGFYFILSIMEDSGYLPRIAALVDRLLTNLGLNGRAIIPMILGFGCVTMATITTRLLGSKRERFIATMLLGLAIPCSAQLGVIIGLIAPLGGQIVLLYSITIFIVFALTGTILNKIMPGESTDLLIDLPPLRLPIASNVLKKTYIKSKMFIAEAGPLFVIGAVVVTILQYTGALDAISDAFAPITVGFLKLPKEVAQTFIMGIIRRDFGAAGLNDLASQGILNPLQVVVSLVAITLFVPCIAAIMVIFKERSWQESALIWVGSFVISFLTAGILAQLVM</sequence>
<feature type="binding site" evidence="15">
    <location>
        <position position="34"/>
    </location>
    <ligand>
        <name>Mg(2+)</name>
        <dbReference type="ChEBI" id="CHEBI:18420"/>
        <label>2</label>
    </ligand>
</feature>
<keyword evidence="10" id="KW-0406">Ion transport</keyword>
<feature type="binding site" evidence="14">
    <location>
        <begin position="123"/>
        <end position="126"/>
    </location>
    <ligand>
        <name>GTP</name>
        <dbReference type="ChEBI" id="CHEBI:37565"/>
        <label>1</label>
    </ligand>
</feature>
<feature type="transmembrane region" description="Helical" evidence="16">
    <location>
        <begin position="255"/>
        <end position="275"/>
    </location>
</feature>
<feature type="transmembrane region" description="Helical" evidence="16">
    <location>
        <begin position="597"/>
        <end position="618"/>
    </location>
</feature>
<feature type="binding site" evidence="15">
    <location>
        <position position="35"/>
    </location>
    <ligand>
        <name>Mg(2+)</name>
        <dbReference type="ChEBI" id="CHEBI:18420"/>
        <label>2</label>
    </ligand>
</feature>
<comment type="similarity">
    <text evidence="16">Belongs to the TRAFAC class TrmE-Era-EngA-EngB-Septin-like GTPase superfamily. FeoB GTPase (TC 9.A.8) family.</text>
</comment>
<dbReference type="InterPro" id="IPR006073">
    <property type="entry name" value="GTP-bd"/>
</dbReference>
<evidence type="ECO:0000256" key="3">
    <source>
        <dbReference type="ARBA" id="ARBA00022448"/>
    </source>
</evidence>
<dbReference type="PANTHER" id="PTHR43185">
    <property type="entry name" value="FERROUS IRON TRANSPORT PROTEIN B"/>
    <property type="match status" value="1"/>
</dbReference>
<evidence type="ECO:0000256" key="7">
    <source>
        <dbReference type="ARBA" id="ARBA00022741"/>
    </source>
</evidence>
<keyword evidence="7 14" id="KW-0547">Nucleotide-binding</keyword>
<dbReference type="InterPro" id="IPR050860">
    <property type="entry name" value="FeoB_GTPase"/>
</dbReference>
<dbReference type="CDD" id="cd01879">
    <property type="entry name" value="FeoB"/>
    <property type="match status" value="1"/>
</dbReference>
<keyword evidence="3 16" id="KW-0813">Transport</keyword>
<organism evidence="18 19">
    <name type="scientific">Geosporobacter subterraneus DSM 17957</name>
    <dbReference type="NCBI Taxonomy" id="1121919"/>
    <lineage>
        <taxon>Bacteria</taxon>
        <taxon>Bacillati</taxon>
        <taxon>Bacillota</taxon>
        <taxon>Clostridia</taxon>
        <taxon>Peptostreptococcales</taxon>
        <taxon>Thermotaleaceae</taxon>
        <taxon>Geosporobacter</taxon>
    </lineage>
</organism>
<evidence type="ECO:0000256" key="10">
    <source>
        <dbReference type="ARBA" id="ARBA00023065"/>
    </source>
</evidence>
<protein>
    <recommendedName>
        <fullName evidence="13 16">Ferrous iron transport protein B</fullName>
    </recommendedName>
</protein>
<evidence type="ECO:0000256" key="14">
    <source>
        <dbReference type="PIRSR" id="PIRSR603373-1"/>
    </source>
</evidence>
<evidence type="ECO:0000256" key="1">
    <source>
        <dbReference type="ARBA" id="ARBA00003926"/>
    </source>
</evidence>
<dbReference type="GO" id="GO:0005886">
    <property type="term" value="C:plasma membrane"/>
    <property type="evidence" value="ECO:0007669"/>
    <property type="project" value="UniProtKB-SubCell"/>
</dbReference>
<comment type="subcellular location">
    <subcellularLocation>
        <location evidence="2 16">Cell membrane</location>
        <topology evidence="2 16">Multi-pass membrane protein</topology>
    </subcellularLocation>
</comment>
<keyword evidence="9 16" id="KW-0408">Iron</keyword>
<feature type="transmembrane region" description="Helical" evidence="16">
    <location>
        <begin position="490"/>
        <end position="510"/>
    </location>
</feature>
<evidence type="ECO:0000259" key="17">
    <source>
        <dbReference type="PROSITE" id="PS51711"/>
    </source>
</evidence>
<feature type="binding site" evidence="14">
    <location>
        <begin position="23"/>
        <end position="30"/>
    </location>
    <ligand>
        <name>GTP</name>
        <dbReference type="ChEBI" id="CHEBI:37565"/>
        <label>1</label>
    </ligand>
</feature>
<dbReference type="PROSITE" id="PS51711">
    <property type="entry name" value="G_FEOB"/>
    <property type="match status" value="1"/>
</dbReference>
<feature type="transmembrane region" description="Helical" evidence="16">
    <location>
        <begin position="330"/>
        <end position="350"/>
    </location>
</feature>
<gene>
    <name evidence="18" type="ORF">SAMN02745975_03411</name>
</gene>
<evidence type="ECO:0000256" key="9">
    <source>
        <dbReference type="ARBA" id="ARBA00023004"/>
    </source>
</evidence>
<dbReference type="InterPro" id="IPR011640">
    <property type="entry name" value="Fe2_transport_prot_B_C"/>
</dbReference>
<keyword evidence="4" id="KW-1003">Cell membrane</keyword>
<keyword evidence="19" id="KW-1185">Reference proteome</keyword>
<dbReference type="Pfam" id="PF07670">
    <property type="entry name" value="Gate"/>
    <property type="match status" value="2"/>
</dbReference>
<dbReference type="Pfam" id="PF07664">
    <property type="entry name" value="FeoB_C"/>
    <property type="match status" value="1"/>
</dbReference>
<feature type="transmembrane region" description="Helical" evidence="16">
    <location>
        <begin position="370"/>
        <end position="392"/>
    </location>
</feature>
<feature type="domain" description="FeoB-type G" evidence="17">
    <location>
        <begin position="16"/>
        <end position="172"/>
    </location>
</feature>
<evidence type="ECO:0000256" key="4">
    <source>
        <dbReference type="ARBA" id="ARBA00022475"/>
    </source>
</evidence>
<dbReference type="InterPro" id="IPR003373">
    <property type="entry name" value="Fe2_transport_prot-B"/>
</dbReference>
<keyword evidence="8 16" id="KW-1133">Transmembrane helix</keyword>
<feature type="binding site" evidence="15">
    <location>
        <position position="38"/>
    </location>
    <ligand>
        <name>Mg(2+)</name>
        <dbReference type="ChEBI" id="CHEBI:18420"/>
        <label>2</label>
    </ligand>
</feature>
<evidence type="ECO:0000256" key="16">
    <source>
        <dbReference type="RuleBase" id="RU362098"/>
    </source>
</evidence>
<evidence type="ECO:0000313" key="19">
    <source>
        <dbReference type="Proteomes" id="UP000184536"/>
    </source>
</evidence>
<name>A0A1M6NVF8_9FIRM</name>
<keyword evidence="11 14" id="KW-0342">GTP-binding</keyword>
<feature type="transmembrane region" description="Helical" evidence="16">
    <location>
        <begin position="404"/>
        <end position="428"/>
    </location>
</feature>
<dbReference type="InterPro" id="IPR030389">
    <property type="entry name" value="G_FEOB_dom"/>
</dbReference>
<dbReference type="PANTHER" id="PTHR43185:SF1">
    <property type="entry name" value="FE(2+) TRANSPORTER FEOB"/>
    <property type="match status" value="1"/>
</dbReference>
<dbReference type="Proteomes" id="UP000184536">
    <property type="component" value="Unassembled WGS sequence"/>
</dbReference>
<keyword evidence="15" id="KW-0479">Metal-binding</keyword>
<keyword evidence="5 16" id="KW-0410">Iron transport</keyword>
<feature type="transmembrane region" description="Helical" evidence="16">
    <location>
        <begin position="434"/>
        <end position="453"/>
    </location>
</feature>
<feature type="binding site" evidence="14">
    <location>
        <begin position="48"/>
        <end position="52"/>
    </location>
    <ligand>
        <name>GTP</name>
        <dbReference type="ChEBI" id="CHEBI:37565"/>
        <label>1</label>
    </ligand>
</feature>
<evidence type="ECO:0000256" key="13">
    <source>
        <dbReference type="NCBIfam" id="TIGR00437"/>
    </source>
</evidence>
<dbReference type="SUPFAM" id="SSF52540">
    <property type="entry name" value="P-loop containing nucleoside triphosphate hydrolases"/>
    <property type="match status" value="1"/>
</dbReference>
<evidence type="ECO:0000256" key="8">
    <source>
        <dbReference type="ARBA" id="ARBA00022989"/>
    </source>
</evidence>
<dbReference type="RefSeq" id="WP_110942399.1">
    <property type="nucleotide sequence ID" value="NZ_FQZV01000060.1"/>
</dbReference>
<dbReference type="GO" id="GO:0005525">
    <property type="term" value="F:GTP binding"/>
    <property type="evidence" value="ECO:0007669"/>
    <property type="project" value="UniProtKB-KW"/>
</dbReference>
<accession>A0A1M6NVF8</accession>
<proteinExistence type="inferred from homology"/>
<keyword evidence="12 16" id="KW-0472">Membrane</keyword>
<comment type="function">
    <text evidence="1 16">Probable transporter of a GTP-driven Fe(2+) uptake system.</text>
</comment>
<dbReference type="OrthoDB" id="9809127at2"/>
<evidence type="ECO:0000256" key="12">
    <source>
        <dbReference type="ARBA" id="ARBA00023136"/>
    </source>
</evidence>
<dbReference type="Pfam" id="PF02421">
    <property type="entry name" value="FeoB_N"/>
    <property type="match status" value="1"/>
</dbReference>
<evidence type="ECO:0000256" key="5">
    <source>
        <dbReference type="ARBA" id="ARBA00022496"/>
    </source>
</evidence>
<feature type="transmembrane region" description="Helical" evidence="16">
    <location>
        <begin position="565"/>
        <end position="588"/>
    </location>
</feature>
<dbReference type="Gene3D" id="3.40.50.300">
    <property type="entry name" value="P-loop containing nucleotide triphosphate hydrolases"/>
    <property type="match status" value="1"/>
</dbReference>
<dbReference type="GO" id="GO:0015093">
    <property type="term" value="F:ferrous iron transmembrane transporter activity"/>
    <property type="evidence" value="ECO:0007669"/>
    <property type="project" value="UniProtKB-UniRule"/>
</dbReference>
<dbReference type="GO" id="GO:0046872">
    <property type="term" value="F:metal ion binding"/>
    <property type="evidence" value="ECO:0007669"/>
    <property type="project" value="UniProtKB-KW"/>
</dbReference>
<dbReference type="NCBIfam" id="TIGR00437">
    <property type="entry name" value="feoB"/>
    <property type="match status" value="1"/>
</dbReference>
<keyword evidence="15" id="KW-0460">Magnesium</keyword>
<dbReference type="AlphaFoldDB" id="A0A1M6NVF8"/>
<reference evidence="19" key="1">
    <citation type="submission" date="2016-11" db="EMBL/GenBank/DDBJ databases">
        <authorList>
            <person name="Varghese N."/>
            <person name="Submissions S."/>
        </authorList>
    </citation>
    <scope>NUCLEOTIDE SEQUENCE [LARGE SCALE GENOMIC DNA]</scope>
    <source>
        <strain evidence="19">DSM 17957</strain>
    </source>
</reference>